<dbReference type="PANTHER" id="PTHR13504:SF38">
    <property type="entry name" value="FIDO DOMAIN-CONTAINING PROTEIN"/>
    <property type="match status" value="1"/>
</dbReference>
<feature type="coiled-coil region" evidence="4">
    <location>
        <begin position="133"/>
        <end position="160"/>
    </location>
</feature>
<evidence type="ECO:0000313" key="7">
    <source>
        <dbReference type="Proteomes" id="UP000004226"/>
    </source>
</evidence>
<dbReference type="Proteomes" id="UP000004226">
    <property type="component" value="Unassembled WGS sequence"/>
</dbReference>
<dbReference type="InterPro" id="IPR040198">
    <property type="entry name" value="Fido_containing"/>
</dbReference>
<dbReference type="PROSITE" id="PS51459">
    <property type="entry name" value="FIDO"/>
    <property type="match status" value="1"/>
</dbReference>
<dbReference type="PANTHER" id="PTHR13504">
    <property type="entry name" value="FIDO DOMAIN-CONTAINING PROTEIN DDB_G0283145"/>
    <property type="match status" value="1"/>
</dbReference>
<feature type="site" description="Important for autoinhibition of adenylyltransferase activity" evidence="3">
    <location>
        <position position="43"/>
    </location>
</feature>
<dbReference type="InterPro" id="IPR036597">
    <property type="entry name" value="Fido-like_dom_sf"/>
</dbReference>
<evidence type="ECO:0000256" key="4">
    <source>
        <dbReference type="SAM" id="Coils"/>
    </source>
</evidence>
<dbReference type="GO" id="GO:0005524">
    <property type="term" value="F:ATP binding"/>
    <property type="evidence" value="ECO:0007669"/>
    <property type="project" value="UniProtKB-KW"/>
</dbReference>
<comment type="caution">
    <text evidence="6">The sequence shown here is derived from an EMBL/GenBank/DDBJ whole genome shotgun (WGS) entry which is preliminary data.</text>
</comment>
<feature type="active site" evidence="1">
    <location>
        <position position="176"/>
    </location>
</feature>
<proteinExistence type="predicted"/>
<evidence type="ECO:0000256" key="2">
    <source>
        <dbReference type="PIRSR" id="PIRSR640198-2"/>
    </source>
</evidence>
<dbReference type="SUPFAM" id="SSF140931">
    <property type="entry name" value="Fic-like"/>
    <property type="match status" value="1"/>
</dbReference>
<evidence type="ECO:0000313" key="6">
    <source>
        <dbReference type="EMBL" id="EEY35592.1"/>
    </source>
</evidence>
<feature type="domain" description="Fido" evidence="5">
    <location>
        <begin position="95"/>
        <end position="235"/>
    </location>
</feature>
<evidence type="ECO:0000256" key="1">
    <source>
        <dbReference type="PIRSR" id="PIRSR640198-1"/>
    </source>
</evidence>
<keyword evidence="2" id="KW-0547">Nucleotide-binding</keyword>
<gene>
    <name evidence="6" type="ORF">HMPREF0554_1106</name>
</gene>
<keyword evidence="2" id="KW-0067">ATP-binding</keyword>
<dbReference type="InterPro" id="IPR003812">
    <property type="entry name" value="Fido"/>
</dbReference>
<dbReference type="eggNOG" id="COG3177">
    <property type="taxonomic scope" value="Bacteria"/>
</dbReference>
<dbReference type="Gene3D" id="1.10.3290.10">
    <property type="entry name" value="Fido-like domain"/>
    <property type="match status" value="1"/>
</dbReference>
<evidence type="ECO:0000256" key="3">
    <source>
        <dbReference type="PIRSR" id="PIRSR640198-3"/>
    </source>
</evidence>
<organism evidence="6 7">
    <name type="scientific">Pseudoleptotrichia goodfellowii F0264</name>
    <dbReference type="NCBI Taxonomy" id="596323"/>
    <lineage>
        <taxon>Bacteria</taxon>
        <taxon>Fusobacteriati</taxon>
        <taxon>Fusobacteriota</taxon>
        <taxon>Fusobacteriia</taxon>
        <taxon>Fusobacteriales</taxon>
        <taxon>Leptotrichiaceae</taxon>
        <taxon>Pseudoleptotrichia</taxon>
    </lineage>
</organism>
<keyword evidence="4" id="KW-0175">Coiled coil</keyword>
<dbReference type="RefSeq" id="WP_006806736.1">
    <property type="nucleotide sequence ID" value="NZ_ADAD01000052.1"/>
</dbReference>
<name>D0GJV3_9FUSO</name>
<dbReference type="Pfam" id="PF02661">
    <property type="entry name" value="Fic"/>
    <property type="match status" value="1"/>
</dbReference>
<reference evidence="6 7" key="1">
    <citation type="submission" date="2009-10" db="EMBL/GenBank/DDBJ databases">
        <authorList>
            <person name="Harkins D.M."/>
            <person name="Madupu R."/>
            <person name="Durkin A.S."/>
            <person name="Torralba M."/>
            <person name="Methe B."/>
            <person name="Sutton G.G."/>
            <person name="Strausberg R.L."/>
            <person name="Nelson K.E."/>
        </authorList>
    </citation>
    <scope>NUCLEOTIDE SEQUENCE [LARGE SCALE GENOMIC DNA]</scope>
    <source>
        <strain evidence="6 7">F0264</strain>
    </source>
</reference>
<protein>
    <submittedName>
        <fullName evidence="6">Fic family protein</fullName>
    </submittedName>
</protein>
<keyword evidence="7" id="KW-1185">Reference proteome</keyword>
<feature type="binding site" evidence="2">
    <location>
        <begin position="180"/>
        <end position="187"/>
    </location>
    <ligand>
        <name>ATP</name>
        <dbReference type="ChEBI" id="CHEBI:30616"/>
    </ligand>
</feature>
<dbReference type="AlphaFoldDB" id="D0GJV3"/>
<sequence length="248" mass="29492">MTSEQLKNLCLIDRLREERESGLRNLIYDYTQTQMSYHTNAIEGSKLTLKQTVDIYDADRLYIDESGIIKIDDIIETKNHFKAFDYIIDNINKELNEDMIKKLHKILMTGTSKEKQEYFKIGDYKLLNNTIGNLVETTEVENVQKEMEELLREYNHIEKKTLENILDFHVKFERIHPFQDGNGRVGRLIMFKECLANNIIPFIVIKEEKEYYIRGLSEYSAEKEYLTDTCLHFQDIYKDKLKYFGLNL</sequence>
<evidence type="ECO:0000259" key="5">
    <source>
        <dbReference type="PROSITE" id="PS51459"/>
    </source>
</evidence>
<accession>D0GJV3</accession>
<dbReference type="EMBL" id="ADAD01000052">
    <property type="protein sequence ID" value="EEY35592.1"/>
    <property type="molecule type" value="Genomic_DNA"/>
</dbReference>